<gene>
    <name evidence="3" type="ORF">APAL1065_LOCUS7212</name>
</gene>
<reference evidence="3" key="1">
    <citation type="submission" date="2021-01" db="EMBL/GenBank/DDBJ databases">
        <authorList>
            <person name="Corre E."/>
            <person name="Pelletier E."/>
            <person name="Niang G."/>
            <person name="Scheremetjew M."/>
            <person name="Finn R."/>
            <person name="Kale V."/>
            <person name="Holt S."/>
            <person name="Cochrane G."/>
            <person name="Meng A."/>
            <person name="Brown T."/>
            <person name="Cohen L."/>
        </authorList>
    </citation>
    <scope>NUCLEOTIDE SEQUENCE</scope>
    <source>
        <strain evidence="3">CCMP125</strain>
    </source>
</reference>
<dbReference type="InterPro" id="IPR014001">
    <property type="entry name" value="Helicase_ATP-bd"/>
</dbReference>
<dbReference type="GO" id="GO:0005524">
    <property type="term" value="F:ATP binding"/>
    <property type="evidence" value="ECO:0007669"/>
    <property type="project" value="InterPro"/>
</dbReference>
<dbReference type="SMART" id="SM00487">
    <property type="entry name" value="DEXDc"/>
    <property type="match status" value="1"/>
</dbReference>
<dbReference type="Pfam" id="PF00270">
    <property type="entry name" value="DEAD"/>
    <property type="match status" value="1"/>
</dbReference>
<feature type="domain" description="Helicase ATP-binding" evidence="2">
    <location>
        <begin position="403"/>
        <end position="582"/>
    </location>
</feature>
<dbReference type="GO" id="GO:0043138">
    <property type="term" value="F:3'-5' DNA helicase activity"/>
    <property type="evidence" value="ECO:0007669"/>
    <property type="project" value="UniProtKB-EC"/>
</dbReference>
<proteinExistence type="predicted"/>
<dbReference type="PROSITE" id="PS51192">
    <property type="entry name" value="HELICASE_ATP_BIND_1"/>
    <property type="match status" value="1"/>
</dbReference>
<evidence type="ECO:0000256" key="1">
    <source>
        <dbReference type="SAM" id="MobiDB-lite"/>
    </source>
</evidence>
<accession>A0A7S2VHQ9</accession>
<feature type="region of interest" description="Disordered" evidence="1">
    <location>
        <begin position="143"/>
        <end position="242"/>
    </location>
</feature>
<evidence type="ECO:0000259" key="2">
    <source>
        <dbReference type="PROSITE" id="PS51192"/>
    </source>
</evidence>
<dbReference type="GO" id="GO:0016787">
    <property type="term" value="F:hydrolase activity"/>
    <property type="evidence" value="ECO:0007669"/>
    <property type="project" value="UniProtKB-KW"/>
</dbReference>
<dbReference type="InterPro" id="IPR027417">
    <property type="entry name" value="P-loop_NTPase"/>
</dbReference>
<dbReference type="EMBL" id="HBHT01010771">
    <property type="protein sequence ID" value="CAD9955194.1"/>
    <property type="molecule type" value="Transcribed_RNA"/>
</dbReference>
<feature type="compositionally biased region" description="Basic and acidic residues" evidence="1">
    <location>
        <begin position="177"/>
        <end position="187"/>
    </location>
</feature>
<organism evidence="3">
    <name type="scientific">Entomoneis paludosa</name>
    <dbReference type="NCBI Taxonomy" id="265537"/>
    <lineage>
        <taxon>Eukaryota</taxon>
        <taxon>Sar</taxon>
        <taxon>Stramenopiles</taxon>
        <taxon>Ochrophyta</taxon>
        <taxon>Bacillariophyta</taxon>
        <taxon>Bacillariophyceae</taxon>
        <taxon>Bacillariophycidae</taxon>
        <taxon>Entomoneidaceae</taxon>
        <taxon>Entomoneis</taxon>
    </lineage>
</organism>
<sequence length="582" mass="64639">MTSRGNDAACESSSESDDSEDSNLVKLRRLDQKSRVNVTLPSDSSSDESSVMIEKKKNSSTSKSRSEAVALKSLPCGPEDSPINLAGTTLGLKRSTSTSDISSTEREDKEQSQVSNTFDEFDSFWDDDDNDFFANSVVEGRKIQNTIGQKQPREDRKEEYMTGNQLKEQNQVTPVLERSHSKDEKRRGGVVNPYNGVEKKTGTPSKSSPVPFLLSQDNGATSIDASPSKKPVPEQEPQSKSVACEMDGGDWLDAYIQAELAAVDKEMGNPKEPPTPNASEEPEWNEETIAEAFGFSGSLETAEDTSPMEHDEQRIGNVEENAAQPHEISMGEHQVTGEVHPDLYIPVAVESYREPMVHQYTITTRPISGRKCVPVNQVFDQYQEIVKFFKFAKFNQLQSAVANMIANSDDNLVVSAPTGAGKTAVFEMAMARFLTVDMQKNGRCTLQRKMMYVAPSKALCEERFEDWSARLAPLNLQVATITGDGNPGEAFRDIATAHVIITTPEKWDSLTRRWTENFFLFASVKLVLLDEIHLLADPSREACLEAVLCRLKTIQRAAENINTNQETIQGSRYVKYTNTTIQ</sequence>
<dbReference type="GO" id="GO:0003676">
    <property type="term" value="F:nucleic acid binding"/>
    <property type="evidence" value="ECO:0007669"/>
    <property type="project" value="InterPro"/>
</dbReference>
<name>A0A7S2VHQ9_9STRA</name>
<dbReference type="SUPFAM" id="SSF52540">
    <property type="entry name" value="P-loop containing nucleoside triphosphate hydrolases"/>
    <property type="match status" value="1"/>
</dbReference>
<evidence type="ECO:0000313" key="3">
    <source>
        <dbReference type="EMBL" id="CAD9955194.1"/>
    </source>
</evidence>
<dbReference type="AlphaFoldDB" id="A0A7S2VHQ9"/>
<dbReference type="InterPro" id="IPR011545">
    <property type="entry name" value="DEAD/DEAH_box_helicase_dom"/>
</dbReference>
<dbReference type="PANTHER" id="PTHR47835:SF3">
    <property type="entry name" value="HELICASE FOR MEIOSIS 1"/>
    <property type="match status" value="1"/>
</dbReference>
<feature type="compositionally biased region" description="Polar residues" evidence="1">
    <location>
        <begin position="162"/>
        <end position="173"/>
    </location>
</feature>
<feature type="region of interest" description="Disordered" evidence="1">
    <location>
        <begin position="1"/>
        <end position="115"/>
    </location>
</feature>
<protein>
    <recommendedName>
        <fullName evidence="2">Helicase ATP-binding domain-containing protein</fullName>
    </recommendedName>
</protein>
<dbReference type="InterPro" id="IPR052247">
    <property type="entry name" value="Meiotic_Crossover_Helicase"/>
</dbReference>
<feature type="compositionally biased region" description="Basic and acidic residues" evidence="1">
    <location>
        <begin position="151"/>
        <end position="160"/>
    </location>
</feature>
<dbReference type="PANTHER" id="PTHR47835">
    <property type="entry name" value="HFM1, ATP DEPENDENT DNA HELICASE HOMOLOG"/>
    <property type="match status" value="1"/>
</dbReference>
<feature type="compositionally biased region" description="Polar residues" evidence="1">
    <location>
        <begin position="215"/>
        <end position="225"/>
    </location>
</feature>
<dbReference type="Gene3D" id="3.40.50.300">
    <property type="entry name" value="P-loop containing nucleotide triphosphate hydrolases"/>
    <property type="match status" value="1"/>
</dbReference>